<accession>A0A1A8KZM4</accession>
<proteinExistence type="predicted"/>
<dbReference type="EMBL" id="HAEF01000628">
    <property type="protein sequence ID" value="SBR38010.1"/>
    <property type="molecule type" value="Transcribed_RNA"/>
</dbReference>
<reference evidence="1" key="1">
    <citation type="submission" date="2016-05" db="EMBL/GenBank/DDBJ databases">
        <authorList>
            <person name="Lavstsen T."/>
            <person name="Jespersen J.S."/>
        </authorList>
    </citation>
    <scope>NUCLEOTIDE SEQUENCE</scope>
    <source>
        <tissue evidence="1">Brain</tissue>
    </source>
</reference>
<name>A0A1A8KZM4_9TELE</name>
<dbReference type="AlphaFoldDB" id="A0A1A8KZM4"/>
<evidence type="ECO:0000313" key="1">
    <source>
        <dbReference type="EMBL" id="SBR38010.1"/>
    </source>
</evidence>
<organism evidence="1">
    <name type="scientific">Nothobranchius pienaari</name>
    <dbReference type="NCBI Taxonomy" id="704102"/>
    <lineage>
        <taxon>Eukaryota</taxon>
        <taxon>Metazoa</taxon>
        <taxon>Chordata</taxon>
        <taxon>Craniata</taxon>
        <taxon>Vertebrata</taxon>
        <taxon>Euteleostomi</taxon>
        <taxon>Actinopterygii</taxon>
        <taxon>Neopterygii</taxon>
        <taxon>Teleostei</taxon>
        <taxon>Neoteleostei</taxon>
        <taxon>Acanthomorphata</taxon>
        <taxon>Ovalentaria</taxon>
        <taxon>Atherinomorphae</taxon>
        <taxon>Cyprinodontiformes</taxon>
        <taxon>Nothobranchiidae</taxon>
        <taxon>Nothobranchius</taxon>
    </lineage>
</organism>
<feature type="non-terminal residue" evidence="1">
    <location>
        <position position="54"/>
    </location>
</feature>
<reference evidence="1" key="2">
    <citation type="submission" date="2016-06" db="EMBL/GenBank/DDBJ databases">
        <title>The genome of a short-lived fish provides insights into sex chromosome evolution and the genetic control of aging.</title>
        <authorList>
            <person name="Reichwald K."/>
            <person name="Felder M."/>
            <person name="Petzold A."/>
            <person name="Koch P."/>
            <person name="Groth M."/>
            <person name="Platzer M."/>
        </authorList>
    </citation>
    <scope>NUCLEOTIDE SEQUENCE</scope>
    <source>
        <tissue evidence="1">Brain</tissue>
    </source>
</reference>
<gene>
    <name evidence="1" type="primary">CR847511.1</name>
</gene>
<sequence>RRFAVSRGHRGQFHWIGRPGWWSPYNYRRITLLSLPAKVYSTVLERRACQTFEQ</sequence>
<feature type="non-terminal residue" evidence="1">
    <location>
        <position position="1"/>
    </location>
</feature>
<protein>
    <submittedName>
        <fullName evidence="1">Uncharacterized protein</fullName>
    </submittedName>
</protein>